<dbReference type="EMBL" id="JBEHHI010000001">
    <property type="protein sequence ID" value="MEX5727623.1"/>
    <property type="molecule type" value="Genomic_DNA"/>
</dbReference>
<dbReference type="PROSITE" id="PS01045">
    <property type="entry name" value="SQUALEN_PHYTOEN_SYN_2"/>
    <property type="match status" value="1"/>
</dbReference>
<dbReference type="NCBIfam" id="NF045921">
    <property type="entry name" value="PhytnSynCrtBRhod"/>
    <property type="match status" value="1"/>
</dbReference>
<reference evidence="2 3" key="1">
    <citation type="submission" date="2024-06" db="EMBL/GenBank/DDBJ databases">
        <title>Genome of Rhodovulum iodosum, a marine photoferrotroph.</title>
        <authorList>
            <person name="Bianchini G."/>
            <person name="Nikeleit V."/>
            <person name="Kappler A."/>
            <person name="Bryce C."/>
            <person name="Sanchez-Baracaldo P."/>
        </authorList>
    </citation>
    <scope>NUCLEOTIDE SEQUENCE [LARGE SCALE GENOMIC DNA]</scope>
    <source>
        <strain evidence="2 3">UT/N1</strain>
    </source>
</reference>
<dbReference type="InterPro" id="IPR008949">
    <property type="entry name" value="Isoprenoid_synthase_dom_sf"/>
</dbReference>
<dbReference type="InterPro" id="IPR044843">
    <property type="entry name" value="Trans_IPPS_bact-type"/>
</dbReference>
<dbReference type="Proteomes" id="UP001560019">
    <property type="component" value="Unassembled WGS sequence"/>
</dbReference>
<dbReference type="RefSeq" id="WP_125406148.1">
    <property type="nucleotide sequence ID" value="NZ_JBEHHI010000001.1"/>
</dbReference>
<comment type="caution">
    <text evidence="2">The sequence shown here is derived from an EMBL/GenBank/DDBJ whole genome shotgun (WGS) entry which is preliminary data.</text>
</comment>
<dbReference type="SFLD" id="SFLDG01018">
    <property type="entry name" value="Squalene/Phytoene_Synthase_Lik"/>
    <property type="match status" value="1"/>
</dbReference>
<dbReference type="SFLD" id="SFLDG01212">
    <property type="entry name" value="Phytoene_synthase_like"/>
    <property type="match status" value="1"/>
</dbReference>
<dbReference type="SFLD" id="SFLDS00005">
    <property type="entry name" value="Isoprenoid_Synthase_Type_I"/>
    <property type="match status" value="1"/>
</dbReference>
<evidence type="ECO:0000256" key="1">
    <source>
        <dbReference type="ARBA" id="ARBA00022679"/>
    </source>
</evidence>
<organism evidence="2 3">
    <name type="scientific">Rhodovulum iodosum</name>
    <dbReference type="NCBI Taxonomy" id="68291"/>
    <lineage>
        <taxon>Bacteria</taxon>
        <taxon>Pseudomonadati</taxon>
        <taxon>Pseudomonadota</taxon>
        <taxon>Alphaproteobacteria</taxon>
        <taxon>Rhodobacterales</taxon>
        <taxon>Paracoccaceae</taxon>
        <taxon>Rhodovulum</taxon>
    </lineage>
</organism>
<dbReference type="CDD" id="cd00683">
    <property type="entry name" value="Trans_IPPS_HH"/>
    <property type="match status" value="1"/>
</dbReference>
<evidence type="ECO:0000313" key="2">
    <source>
        <dbReference type="EMBL" id="MEX5727623.1"/>
    </source>
</evidence>
<gene>
    <name evidence="2" type="ORF">Ga0609869_000976</name>
</gene>
<dbReference type="Pfam" id="PF00494">
    <property type="entry name" value="SQS_PSY"/>
    <property type="match status" value="1"/>
</dbReference>
<sequence length="350" mass="38051">MIAPADLAYCEAAIRTGSYSFHAASRLLPGRVRDPALALYAFCRLTDDSVDLTDEKSAAVLSLGERLELIYRGTPRDAPADRAFAAVVEQFAMPRTLPEALLEGMAWDAMERRYPTLSGVYAYSARVAAAVGAMMTVLMGVRCPYALARACDMGVAMQLTNIARDVGEDARAGRLYLPLDWFEDAGLDPEAFLSDPRPTPEIRRMVKRLVADANRLYFRAEAGLSELPLSCRPGMFAARYIYAGIAAELGRADYDSITRRAHTTKTQKLGWLAASAIKAGSGAVMPRSAVLYAKPLPEVAYLVEAAADTKPDHSPWGQGRTGELISVLAQLEARERARRDALATSARRAS</sequence>
<evidence type="ECO:0000313" key="3">
    <source>
        <dbReference type="Proteomes" id="UP001560019"/>
    </source>
</evidence>
<dbReference type="Gene3D" id="1.10.600.10">
    <property type="entry name" value="Farnesyl Diphosphate Synthase"/>
    <property type="match status" value="1"/>
</dbReference>
<dbReference type="InterPro" id="IPR019845">
    <property type="entry name" value="Squalene/phytoene_synthase_CS"/>
</dbReference>
<protein>
    <submittedName>
        <fullName evidence="2">Phytoene synthase</fullName>
    </submittedName>
</protein>
<dbReference type="InterPro" id="IPR033904">
    <property type="entry name" value="Trans_IPPS_HH"/>
</dbReference>
<name>A0ABV3XQM8_9RHOB</name>
<dbReference type="SUPFAM" id="SSF48576">
    <property type="entry name" value="Terpenoid synthases"/>
    <property type="match status" value="1"/>
</dbReference>
<dbReference type="PANTHER" id="PTHR31480">
    <property type="entry name" value="BIFUNCTIONAL LYCOPENE CYCLASE/PHYTOENE SYNTHASE"/>
    <property type="match status" value="1"/>
</dbReference>
<proteinExistence type="predicted"/>
<dbReference type="PROSITE" id="PS01044">
    <property type="entry name" value="SQUALEN_PHYTOEN_SYN_1"/>
    <property type="match status" value="1"/>
</dbReference>
<accession>A0ABV3XQM8</accession>
<dbReference type="InterPro" id="IPR002060">
    <property type="entry name" value="Squ/phyt_synthse"/>
</dbReference>
<keyword evidence="1" id="KW-0808">Transferase</keyword>
<keyword evidence="3" id="KW-1185">Reference proteome</keyword>